<feature type="region of interest" description="Disordered" evidence="1">
    <location>
        <begin position="1"/>
        <end position="40"/>
    </location>
</feature>
<protein>
    <submittedName>
        <fullName evidence="2">Uncharacterized protein</fullName>
    </submittedName>
</protein>
<sequence length="141" mass="15731">MKLPEQGVQEPTNTRCPEPGRPTHPSATQKTRKPPSFRTNKVSVAINKAMRHSTLVEQQDLVAFTVFPALPGALQYLSMLNTRKHTDRKNEERSIWNYLATAWLGHANETGPRRSLGKEIKASVFGRGGQRLGNVLVEIST</sequence>
<dbReference type="AlphaFoldDB" id="A0AAD7TBA1"/>
<name>A0AAD7TBA1_9TELE</name>
<evidence type="ECO:0000256" key="1">
    <source>
        <dbReference type="SAM" id="MobiDB-lite"/>
    </source>
</evidence>
<accession>A0AAD7TBA1</accession>
<keyword evidence="3" id="KW-1185">Reference proteome</keyword>
<dbReference type="EMBL" id="JAINUG010000003">
    <property type="protein sequence ID" value="KAJ8417745.1"/>
    <property type="molecule type" value="Genomic_DNA"/>
</dbReference>
<dbReference type="Proteomes" id="UP001221898">
    <property type="component" value="Unassembled WGS sequence"/>
</dbReference>
<organism evidence="2 3">
    <name type="scientific">Aldrovandia affinis</name>
    <dbReference type="NCBI Taxonomy" id="143900"/>
    <lineage>
        <taxon>Eukaryota</taxon>
        <taxon>Metazoa</taxon>
        <taxon>Chordata</taxon>
        <taxon>Craniata</taxon>
        <taxon>Vertebrata</taxon>
        <taxon>Euteleostomi</taxon>
        <taxon>Actinopterygii</taxon>
        <taxon>Neopterygii</taxon>
        <taxon>Teleostei</taxon>
        <taxon>Notacanthiformes</taxon>
        <taxon>Halosauridae</taxon>
        <taxon>Aldrovandia</taxon>
    </lineage>
</organism>
<comment type="caution">
    <text evidence="2">The sequence shown here is derived from an EMBL/GenBank/DDBJ whole genome shotgun (WGS) entry which is preliminary data.</text>
</comment>
<evidence type="ECO:0000313" key="2">
    <source>
        <dbReference type="EMBL" id="KAJ8417745.1"/>
    </source>
</evidence>
<reference evidence="2" key="1">
    <citation type="journal article" date="2023" name="Science">
        <title>Genome structures resolve the early diversification of teleost fishes.</title>
        <authorList>
            <person name="Parey E."/>
            <person name="Louis A."/>
            <person name="Montfort J."/>
            <person name="Bouchez O."/>
            <person name="Roques C."/>
            <person name="Iampietro C."/>
            <person name="Lluch J."/>
            <person name="Castinel A."/>
            <person name="Donnadieu C."/>
            <person name="Desvignes T."/>
            <person name="Floi Bucao C."/>
            <person name="Jouanno E."/>
            <person name="Wen M."/>
            <person name="Mejri S."/>
            <person name="Dirks R."/>
            <person name="Jansen H."/>
            <person name="Henkel C."/>
            <person name="Chen W.J."/>
            <person name="Zahm M."/>
            <person name="Cabau C."/>
            <person name="Klopp C."/>
            <person name="Thompson A.W."/>
            <person name="Robinson-Rechavi M."/>
            <person name="Braasch I."/>
            <person name="Lecointre G."/>
            <person name="Bobe J."/>
            <person name="Postlethwait J.H."/>
            <person name="Berthelot C."/>
            <person name="Roest Crollius H."/>
            <person name="Guiguen Y."/>
        </authorList>
    </citation>
    <scope>NUCLEOTIDE SEQUENCE</scope>
    <source>
        <strain evidence="2">NC1722</strain>
    </source>
</reference>
<proteinExistence type="predicted"/>
<evidence type="ECO:0000313" key="3">
    <source>
        <dbReference type="Proteomes" id="UP001221898"/>
    </source>
</evidence>
<gene>
    <name evidence="2" type="ORF">AAFF_G00225880</name>
</gene>